<accession>A0ACC1XHP1</accession>
<gene>
    <name evidence="1" type="ORF">OWV82_016539</name>
</gene>
<comment type="caution">
    <text evidence="1">The sequence shown here is derived from an EMBL/GenBank/DDBJ whole genome shotgun (WGS) entry which is preliminary data.</text>
</comment>
<organism evidence="1 2">
    <name type="scientific">Melia azedarach</name>
    <name type="common">Chinaberry tree</name>
    <dbReference type="NCBI Taxonomy" id="155640"/>
    <lineage>
        <taxon>Eukaryota</taxon>
        <taxon>Viridiplantae</taxon>
        <taxon>Streptophyta</taxon>
        <taxon>Embryophyta</taxon>
        <taxon>Tracheophyta</taxon>
        <taxon>Spermatophyta</taxon>
        <taxon>Magnoliopsida</taxon>
        <taxon>eudicotyledons</taxon>
        <taxon>Gunneridae</taxon>
        <taxon>Pentapetalae</taxon>
        <taxon>rosids</taxon>
        <taxon>malvids</taxon>
        <taxon>Sapindales</taxon>
        <taxon>Meliaceae</taxon>
        <taxon>Melia</taxon>
    </lineage>
</organism>
<dbReference type="EMBL" id="CM051402">
    <property type="protein sequence ID" value="KAJ4710337.1"/>
    <property type="molecule type" value="Genomic_DNA"/>
</dbReference>
<proteinExistence type="predicted"/>
<reference evidence="1 2" key="1">
    <citation type="journal article" date="2023" name="Science">
        <title>Complex scaffold remodeling in plant triterpene biosynthesis.</title>
        <authorList>
            <person name="De La Pena R."/>
            <person name="Hodgson H."/>
            <person name="Liu J.C."/>
            <person name="Stephenson M.J."/>
            <person name="Martin A.C."/>
            <person name="Owen C."/>
            <person name="Harkess A."/>
            <person name="Leebens-Mack J."/>
            <person name="Jimenez L.E."/>
            <person name="Osbourn A."/>
            <person name="Sattely E.S."/>
        </authorList>
    </citation>
    <scope>NUCLEOTIDE SEQUENCE [LARGE SCALE GENOMIC DNA]</scope>
    <source>
        <strain evidence="2">cv. JPN11</strain>
        <tissue evidence="1">Leaf</tissue>
    </source>
</reference>
<evidence type="ECO:0000313" key="1">
    <source>
        <dbReference type="EMBL" id="KAJ4710337.1"/>
    </source>
</evidence>
<protein>
    <submittedName>
        <fullName evidence="1">DUF3755 family protein</fullName>
    </submittedName>
</protein>
<dbReference type="Proteomes" id="UP001164539">
    <property type="component" value="Chromosome 9"/>
</dbReference>
<keyword evidence="2" id="KW-1185">Reference proteome</keyword>
<evidence type="ECO:0000313" key="2">
    <source>
        <dbReference type="Proteomes" id="UP001164539"/>
    </source>
</evidence>
<name>A0ACC1XHP1_MELAZ</name>
<sequence>MAAESSNSEHTLNRHAISFQSAAMNSTSEVIPMANYFGVNASTAGMNMIFPGNSSMIGNTSGLIQAGNSSTSLLLDSLPGLKHDTGLAAEWTVEEQYKLEQGLANYADEPNIMKYIKIAATLRDKTVRDVAMRCRWMTRKRRKSEEHNLGKKVNNRKDKLVELSSKKMNVPLVMPQNIAAYPATMHRVNQNGPISFEVLGISGTARHLLEQNAQAFSQITANLSTFKLQDNIELFCRTRNNITAILDDMKHMPGIMSQMPPLPVSINEDLANSILPHTTQSMMLSSPIGIQLKQEPRC</sequence>